<dbReference type="Pfam" id="PF02195">
    <property type="entry name" value="ParB_N"/>
    <property type="match status" value="1"/>
</dbReference>
<dbReference type="Gene3D" id="3.90.1530.30">
    <property type="match status" value="1"/>
</dbReference>
<evidence type="ECO:0000313" key="4">
    <source>
        <dbReference type="EMBL" id="MBQ0933569.1"/>
    </source>
</evidence>
<sequence length="660" mass="71433">MKLKKEWLLIKVEDLVPSPYNVRRHSAGQVEELAALIASQGLLQNLVVTPQQVGRGKRRQCKFGVVAGERRRRALVLLQARGVLSAGHEVLCECVGAEHAQEISLAENRGREPMHPADEFEAFQALVAQGRGVEDVAARFGVSPMVVQRRLKLAALSPRLLALYREDGINLDQLMALCLSGEHAAQERAWFEAQPWERTPAALRKRLTVGEVLAHQSALARFVGLDAYEAAGGAVRRDLFDSDNSCWICDQDLLRRLASDKLDAQAQALRGEGWAWVEARIELDPAALRSFSRCEPSVRAPSADEKRALAELDQRAAELNAEQQMLDDQDTWTPADGERIELEQQDIEVRRKAIQVARQAWRDEDKARSGVIVTVGRDGAAELVRGLVRAEDRKAGKSAGGGQARGRQAVEAGKGGAEEGGDTGVETGSSDFGTPTPATYSDTLLRRLAAHRTAALQAVLARDAKTPLVALTHALAVQVFERVGLQARSALQISARPPRHELLRAADDLPSSRAWAELEKRRAGWLQRLPQAEGDWLQQLADLPEPDLLDLLGLCAASLALVPTGLAGAAHGLEHLAGLDMRQWWEPTPEAFLNHVSKAQIAQAMREGEQSGAGNGEGDGSTVAASSVAGTNMKKGELASLAASRLVGKGWLPQPLKAAA</sequence>
<dbReference type="GO" id="GO:0007059">
    <property type="term" value="P:chromosome segregation"/>
    <property type="evidence" value="ECO:0007669"/>
    <property type="project" value="TreeGrafter"/>
</dbReference>
<dbReference type="SUPFAM" id="SSF109709">
    <property type="entry name" value="KorB DNA-binding domain-like"/>
    <property type="match status" value="1"/>
</dbReference>
<reference evidence="4 5" key="1">
    <citation type="submission" date="2021-04" db="EMBL/GenBank/DDBJ databases">
        <title>The genome sequence of Ideonella sp. 3Y2.</title>
        <authorList>
            <person name="Liu Y."/>
        </authorList>
    </citation>
    <scope>NUCLEOTIDE SEQUENCE [LARGE SCALE GENOMIC DNA]</scope>
    <source>
        <strain evidence="4 5">3Y2</strain>
    </source>
</reference>
<feature type="coiled-coil region" evidence="1">
    <location>
        <begin position="302"/>
        <end position="329"/>
    </location>
</feature>
<dbReference type="GO" id="GO:0005694">
    <property type="term" value="C:chromosome"/>
    <property type="evidence" value="ECO:0007669"/>
    <property type="project" value="TreeGrafter"/>
</dbReference>
<dbReference type="SMART" id="SM00470">
    <property type="entry name" value="ParB"/>
    <property type="match status" value="1"/>
</dbReference>
<dbReference type="EMBL" id="JAGQDD010000033">
    <property type="protein sequence ID" value="MBQ0933569.1"/>
    <property type="molecule type" value="Genomic_DNA"/>
</dbReference>
<organism evidence="4 5">
    <name type="scientific">Ideonella alba</name>
    <dbReference type="NCBI Taxonomy" id="2824118"/>
    <lineage>
        <taxon>Bacteria</taxon>
        <taxon>Pseudomonadati</taxon>
        <taxon>Pseudomonadota</taxon>
        <taxon>Betaproteobacteria</taxon>
        <taxon>Burkholderiales</taxon>
        <taxon>Sphaerotilaceae</taxon>
        <taxon>Ideonella</taxon>
    </lineage>
</organism>
<feature type="region of interest" description="Disordered" evidence="2">
    <location>
        <begin position="604"/>
        <end position="628"/>
    </location>
</feature>
<evidence type="ECO:0000256" key="2">
    <source>
        <dbReference type="SAM" id="MobiDB-lite"/>
    </source>
</evidence>
<dbReference type="InterPro" id="IPR050336">
    <property type="entry name" value="Chromosome_partition/occlusion"/>
</dbReference>
<dbReference type="Gene3D" id="1.10.10.2830">
    <property type="match status" value="1"/>
</dbReference>
<dbReference type="Proteomes" id="UP000676246">
    <property type="component" value="Unassembled WGS sequence"/>
</dbReference>
<keyword evidence="5" id="KW-1185">Reference proteome</keyword>
<protein>
    <submittedName>
        <fullName evidence="4">ParB/RepB/Spo0J family partition protein</fullName>
    </submittedName>
</protein>
<comment type="caution">
    <text evidence="4">The sequence shown here is derived from an EMBL/GenBank/DDBJ whole genome shotgun (WGS) entry which is preliminary data.</text>
</comment>
<proteinExistence type="predicted"/>
<keyword evidence="1" id="KW-0175">Coiled coil</keyword>
<gene>
    <name evidence="4" type="ORF">KAK03_24115</name>
</gene>
<dbReference type="RefSeq" id="WP_210857234.1">
    <property type="nucleotide sequence ID" value="NZ_JAGQDD010000033.1"/>
</dbReference>
<evidence type="ECO:0000256" key="1">
    <source>
        <dbReference type="SAM" id="Coils"/>
    </source>
</evidence>
<accession>A0A940YPN7</accession>
<feature type="region of interest" description="Disordered" evidence="2">
    <location>
        <begin position="392"/>
        <end position="438"/>
    </location>
</feature>
<dbReference type="InterPro" id="IPR003115">
    <property type="entry name" value="ParB_N"/>
</dbReference>
<dbReference type="AlphaFoldDB" id="A0A940YPN7"/>
<dbReference type="SUPFAM" id="SSF110849">
    <property type="entry name" value="ParB/Sulfiredoxin"/>
    <property type="match status" value="1"/>
</dbReference>
<evidence type="ECO:0000313" key="5">
    <source>
        <dbReference type="Proteomes" id="UP000676246"/>
    </source>
</evidence>
<dbReference type="CDD" id="cd16406">
    <property type="entry name" value="ParB_N_like"/>
    <property type="match status" value="1"/>
</dbReference>
<dbReference type="PANTHER" id="PTHR33375">
    <property type="entry name" value="CHROMOSOME-PARTITIONING PROTEIN PARB-RELATED"/>
    <property type="match status" value="1"/>
</dbReference>
<feature type="domain" description="ParB-like N-terminal" evidence="3">
    <location>
        <begin position="8"/>
        <end position="109"/>
    </location>
</feature>
<evidence type="ECO:0000259" key="3">
    <source>
        <dbReference type="SMART" id="SM00470"/>
    </source>
</evidence>
<name>A0A940YPN7_9BURK</name>
<dbReference type="PANTHER" id="PTHR33375:SF7">
    <property type="entry name" value="CHROMOSOME 2-PARTITIONING PROTEIN PARB-RELATED"/>
    <property type="match status" value="1"/>
</dbReference>
<dbReference type="InterPro" id="IPR036086">
    <property type="entry name" value="ParB/Sulfiredoxin_sf"/>
</dbReference>